<dbReference type="RefSeq" id="WP_005542688.1">
    <property type="nucleotide sequence ID" value="NZ_JAKOBS010000031.1"/>
</dbReference>
<proteinExistence type="predicted"/>
<accession>A0ABT4H0M3</accession>
<gene>
    <name evidence="1" type="ORF">M5X12_16650</name>
</gene>
<keyword evidence="2" id="KW-1185">Reference proteome</keyword>
<comment type="caution">
    <text evidence="1">The sequence shown here is derived from an EMBL/GenBank/DDBJ whole genome shotgun (WGS) entry which is preliminary data.</text>
</comment>
<reference evidence="1 2" key="1">
    <citation type="submission" date="2022-05" db="EMBL/GenBank/DDBJ databases">
        <title>Genome Sequencing of Bee-Associated Microbes.</title>
        <authorList>
            <person name="Dunlap C."/>
        </authorList>
    </citation>
    <scope>NUCLEOTIDE SEQUENCE [LARGE SCALE GENOMIC DNA]</scope>
    <source>
        <strain evidence="1 2">NRRL B-04010</strain>
    </source>
</reference>
<sequence length="108" mass="12529">MSGFHEMVERDIDAVFFNLDEFAEKKIIDGKEMDIVIDEDELQRRKSSASNPTDGVYNAQLLFYVKKSCFDSRPIPGQPMRVEKRIYRIADVQEDSICYTITLERNAS</sequence>
<dbReference type="EMBL" id="JAMDNP010000032">
    <property type="protein sequence ID" value="MCY9762204.1"/>
    <property type="molecule type" value="Genomic_DNA"/>
</dbReference>
<evidence type="ECO:0000313" key="2">
    <source>
        <dbReference type="Proteomes" id="UP001527181"/>
    </source>
</evidence>
<dbReference type="Proteomes" id="UP001527181">
    <property type="component" value="Unassembled WGS sequence"/>
</dbReference>
<name>A0ABT4H0M3_PAEAL</name>
<organism evidence="1 2">
    <name type="scientific">Paenibacillus alvei</name>
    <name type="common">Bacillus alvei</name>
    <dbReference type="NCBI Taxonomy" id="44250"/>
    <lineage>
        <taxon>Bacteria</taxon>
        <taxon>Bacillati</taxon>
        <taxon>Bacillota</taxon>
        <taxon>Bacilli</taxon>
        <taxon>Bacillales</taxon>
        <taxon>Paenibacillaceae</taxon>
        <taxon>Paenibacillus</taxon>
    </lineage>
</organism>
<evidence type="ECO:0000313" key="1">
    <source>
        <dbReference type="EMBL" id="MCY9762204.1"/>
    </source>
</evidence>
<dbReference type="GeneID" id="94487081"/>
<protein>
    <submittedName>
        <fullName evidence="1">Uncharacterized protein</fullName>
    </submittedName>
</protein>